<dbReference type="Proteomes" id="UP000176244">
    <property type="component" value="Unassembled WGS sequence"/>
</dbReference>
<proteinExistence type="predicted"/>
<dbReference type="STRING" id="52694.ACWI_03230"/>
<evidence type="ECO:0000313" key="1">
    <source>
        <dbReference type="EMBL" id="OFV72073.1"/>
    </source>
</evidence>
<name>A0A1F2PL10_9FIRM</name>
<organism evidence="1 2">
    <name type="scientific">Acetobacterium wieringae</name>
    <dbReference type="NCBI Taxonomy" id="52694"/>
    <lineage>
        <taxon>Bacteria</taxon>
        <taxon>Bacillati</taxon>
        <taxon>Bacillota</taxon>
        <taxon>Clostridia</taxon>
        <taxon>Eubacteriales</taxon>
        <taxon>Eubacteriaceae</taxon>
        <taxon>Acetobacterium</taxon>
    </lineage>
</organism>
<dbReference type="EMBL" id="LKEU01000012">
    <property type="protein sequence ID" value="OFV72073.1"/>
    <property type="molecule type" value="Genomic_DNA"/>
</dbReference>
<evidence type="ECO:0000313" key="2">
    <source>
        <dbReference type="Proteomes" id="UP000176244"/>
    </source>
</evidence>
<comment type="caution">
    <text evidence="1">The sequence shown here is derived from an EMBL/GenBank/DDBJ whole genome shotgun (WGS) entry which is preliminary data.</text>
</comment>
<dbReference type="RefSeq" id="WP_070369702.1">
    <property type="nucleotide sequence ID" value="NZ_LKEU01000012.1"/>
</dbReference>
<accession>A0A1F2PL10</accession>
<protein>
    <submittedName>
        <fullName evidence="1">Uncharacterized protein</fullName>
    </submittedName>
</protein>
<sequence length="63" mass="7064">MMTDEKNRLETEEFAELLSKLEDQAAKDFIYGVVKGMVLSMELTKVQPAQDEDSESHTLGKAS</sequence>
<gene>
    <name evidence="1" type="ORF">ACWI_03230</name>
</gene>
<dbReference type="AlphaFoldDB" id="A0A1F2PL10"/>
<reference evidence="1 2" key="1">
    <citation type="submission" date="2015-09" db="EMBL/GenBank/DDBJ databases">
        <title>Genome sequence of Acetobacterium wieringae DSM 1911.</title>
        <authorList>
            <person name="Poehlein A."/>
            <person name="Bengelsdorf F.R."/>
            <person name="Schiel-Bengelsdorf B."/>
            <person name="Duerre P."/>
            <person name="Daniel R."/>
        </authorList>
    </citation>
    <scope>NUCLEOTIDE SEQUENCE [LARGE SCALE GENOMIC DNA]</scope>
    <source>
        <strain evidence="1 2">DSM 1911</strain>
    </source>
</reference>